<reference evidence="1" key="1">
    <citation type="submission" date="2017-06" db="EMBL/GenBank/DDBJ databases">
        <authorList>
            <person name="Guerrero Bustamante C.A."/>
            <person name="Bowman C.A."/>
            <person name="Russell D.A."/>
            <person name="Pope W.A."/>
            <person name="Jacobs-Sera D."/>
            <person name="Hatfull G.F."/>
        </authorList>
    </citation>
    <scope>NUCLEOTIDE SEQUENCE [LARGE SCALE GENOMIC DNA]</scope>
</reference>
<accession>A0A220NQR2</accession>
<dbReference type="RefSeq" id="YP_009626535.1">
    <property type="nucleotide sequence ID" value="NC_042139.2"/>
</dbReference>
<evidence type="ECO:0000313" key="2">
    <source>
        <dbReference type="Proteomes" id="UP000226097"/>
    </source>
</evidence>
<keyword evidence="2" id="KW-1185">Reference proteome</keyword>
<dbReference type="KEGG" id="vg:40104349"/>
<evidence type="ECO:0000313" key="1">
    <source>
        <dbReference type="EMBL" id="ASJ78982.1"/>
    </source>
</evidence>
<organism evidence="1 2">
    <name type="scientific">Corynebacterium phage Poushou</name>
    <dbReference type="NCBI Taxonomy" id="2015851"/>
    <lineage>
        <taxon>Viruses</taxon>
        <taxon>Duplodnaviria</taxon>
        <taxon>Heunggongvirae</taxon>
        <taxon>Uroviricota</taxon>
        <taxon>Caudoviricetes</taxon>
        <taxon>Poushouvirus</taxon>
        <taxon>Poushouvirus Poushou</taxon>
    </lineage>
</organism>
<proteinExistence type="predicted"/>
<dbReference type="EMBL" id="MF197383">
    <property type="protein sequence ID" value="ASJ78982.1"/>
    <property type="molecule type" value="Genomic_DNA"/>
</dbReference>
<gene>
    <name evidence="1" type="primary">23</name>
    <name evidence="1" type="ORF">PBI_POUSHOU_23</name>
</gene>
<name>A0A220NQR2_9CAUD</name>
<dbReference type="Proteomes" id="UP000226097">
    <property type="component" value="Segment"/>
</dbReference>
<sequence>MGLSIGSTPASGLYVGAAPAQGMYVGSQLVYPPQMTGYTDFSYGQTGTVDLASVSGGEWTQSNDSVGIKVTKDGVITTSTTMTDRTYLPLAQWAQPMNKYEIEVAGYLAEALTGEAICLFAGKPLTAANFIALSMSSTAVKLMVCNQRFTQVSAIDITSSVSPQPGAWVQLRRSRIAGSSNIQAEVLVDGVSKVSTQLSGLPAPGLADQNVGGVCLAFRSANWFVYYAAKLDAFKIETF</sequence>
<dbReference type="GeneID" id="40104349"/>
<protein>
    <submittedName>
        <fullName evidence="1">Uncharacterized protein</fullName>
    </submittedName>
</protein>